<evidence type="ECO:0000256" key="1">
    <source>
        <dbReference type="SAM" id="Phobius"/>
    </source>
</evidence>
<protein>
    <submittedName>
        <fullName evidence="2">Uncharacterized protein</fullName>
    </submittedName>
</protein>
<keyword evidence="1" id="KW-0812">Transmembrane</keyword>
<feature type="transmembrane region" description="Helical" evidence="1">
    <location>
        <begin position="43"/>
        <end position="60"/>
    </location>
</feature>
<dbReference type="InterPro" id="IPR009883">
    <property type="entry name" value="YgfX"/>
</dbReference>
<dbReference type="RefSeq" id="WP_214361140.1">
    <property type="nucleotide sequence ID" value="NZ_JAEKFT010000008.1"/>
</dbReference>
<keyword evidence="3" id="KW-1185">Reference proteome</keyword>
<sequence length="152" mass="16159">MPEAVFRLPLTLALKPSRDLSRLSIGAGGGAALVLLLTPGVAWYVVAGALCLMAVCGGLARRRPATSQTLCLLPDGRWIPPGESEACELAPSSVDMAGVLWLHGRNAHGRRFSLMVLPDSLGHPDGWRWLCIWFRNAPGERPGSQPVGPEGS</sequence>
<accession>A0A944HB82</accession>
<dbReference type="Proteomes" id="UP000694660">
    <property type="component" value="Unassembled WGS sequence"/>
</dbReference>
<dbReference type="EMBL" id="JAEKFT010000008">
    <property type="protein sequence ID" value="MBT0961387.1"/>
    <property type="molecule type" value="Genomic_DNA"/>
</dbReference>
<dbReference type="AlphaFoldDB" id="A0A944HB82"/>
<evidence type="ECO:0000313" key="3">
    <source>
        <dbReference type="Proteomes" id="UP000694660"/>
    </source>
</evidence>
<keyword evidence="1" id="KW-1133">Transmembrane helix</keyword>
<keyword evidence="1" id="KW-0472">Membrane</keyword>
<comment type="caution">
    <text evidence="2">The sequence shown here is derived from an EMBL/GenBank/DDBJ whole genome shotgun (WGS) entry which is preliminary data.</text>
</comment>
<gene>
    <name evidence="2" type="ORF">I8J34_09375</name>
</gene>
<dbReference type="Pfam" id="PF07254">
    <property type="entry name" value="Cpta_toxin"/>
    <property type="match status" value="1"/>
</dbReference>
<proteinExistence type="predicted"/>
<organism evidence="2 3">
    <name type="scientific">Denitromonas iodatirespirans</name>
    <dbReference type="NCBI Taxonomy" id="2795389"/>
    <lineage>
        <taxon>Bacteria</taxon>
        <taxon>Pseudomonadati</taxon>
        <taxon>Pseudomonadota</taxon>
        <taxon>Betaproteobacteria</taxon>
        <taxon>Rhodocyclales</taxon>
        <taxon>Zoogloeaceae</taxon>
        <taxon>Denitromonas</taxon>
    </lineage>
</organism>
<feature type="transmembrane region" description="Helical" evidence="1">
    <location>
        <begin position="20"/>
        <end position="37"/>
    </location>
</feature>
<name>A0A944HB82_DENI1</name>
<evidence type="ECO:0000313" key="2">
    <source>
        <dbReference type="EMBL" id="MBT0961387.1"/>
    </source>
</evidence>
<reference evidence="3" key="1">
    <citation type="journal article" date="2022" name="ISME J.">
        <title>Genetic and phylogenetic analysis of dissimilatory iodate-reducing bacteria identifies potential niches across the world's oceans.</title>
        <authorList>
            <person name="Reyes-Umana V."/>
            <person name="Henning Z."/>
            <person name="Lee K."/>
            <person name="Barnum T.P."/>
            <person name="Coates J.D."/>
        </authorList>
    </citation>
    <scope>NUCLEOTIDE SEQUENCE [LARGE SCALE GENOMIC DNA]</scope>
    <source>
        <strain evidence="3">IR12</strain>
    </source>
</reference>